<dbReference type="EMBL" id="CAJVPU010018452">
    <property type="protein sequence ID" value="CAG8665854.1"/>
    <property type="molecule type" value="Genomic_DNA"/>
</dbReference>
<dbReference type="Proteomes" id="UP000789702">
    <property type="component" value="Unassembled WGS sequence"/>
</dbReference>
<evidence type="ECO:0000313" key="1">
    <source>
        <dbReference type="EMBL" id="CAG8665854.1"/>
    </source>
</evidence>
<sequence>MYHFANTIYCRLRWPGEPIKKLTTQEEKIHNSAKKYYIYEKPFGKEDKLKKFKLPIHFYNLENYLSLDIGNQRYMDSLQLIPGSLDSHISNLGAELCKEEVDKDRNSLNLPCKKSGHLYRIDSNRCFAHPERFPITREHGPKGRDDLVFCKGIFSYDWFNIPEKMDATSLPSIEEFN</sequence>
<proteinExistence type="predicted"/>
<feature type="non-terminal residue" evidence="1">
    <location>
        <position position="177"/>
    </location>
</feature>
<protein>
    <submittedName>
        <fullName evidence="1">7516_t:CDS:1</fullName>
    </submittedName>
</protein>
<keyword evidence="2" id="KW-1185">Reference proteome</keyword>
<name>A0ACA9NSG5_9GLOM</name>
<accession>A0ACA9NSG5</accession>
<comment type="caution">
    <text evidence="1">The sequence shown here is derived from an EMBL/GenBank/DDBJ whole genome shotgun (WGS) entry which is preliminary data.</text>
</comment>
<gene>
    <name evidence="1" type="ORF">DHETER_LOCUS9961</name>
</gene>
<evidence type="ECO:0000313" key="2">
    <source>
        <dbReference type="Proteomes" id="UP000789702"/>
    </source>
</evidence>
<organism evidence="1 2">
    <name type="scientific">Dentiscutata heterogama</name>
    <dbReference type="NCBI Taxonomy" id="1316150"/>
    <lineage>
        <taxon>Eukaryota</taxon>
        <taxon>Fungi</taxon>
        <taxon>Fungi incertae sedis</taxon>
        <taxon>Mucoromycota</taxon>
        <taxon>Glomeromycotina</taxon>
        <taxon>Glomeromycetes</taxon>
        <taxon>Diversisporales</taxon>
        <taxon>Gigasporaceae</taxon>
        <taxon>Dentiscutata</taxon>
    </lineage>
</organism>
<reference evidence="1" key="1">
    <citation type="submission" date="2021-06" db="EMBL/GenBank/DDBJ databases">
        <authorList>
            <person name="Kallberg Y."/>
            <person name="Tangrot J."/>
            <person name="Rosling A."/>
        </authorList>
    </citation>
    <scope>NUCLEOTIDE SEQUENCE</scope>
    <source>
        <strain evidence="1">IL203A</strain>
    </source>
</reference>